<keyword evidence="1" id="KW-0812">Transmembrane</keyword>
<keyword evidence="1" id="KW-1133">Transmembrane helix</keyword>
<keyword evidence="1" id="KW-0472">Membrane</keyword>
<accession>C4IH22</accession>
<dbReference type="Proteomes" id="UP000003081">
    <property type="component" value="Unassembled WGS sequence"/>
</dbReference>
<name>C4IH22_CLOBU</name>
<proteinExistence type="predicted"/>
<evidence type="ECO:0000313" key="3">
    <source>
        <dbReference type="Proteomes" id="UP000003081"/>
    </source>
</evidence>
<organism evidence="2 3">
    <name type="scientific">Clostridium butyricum E4 str. BoNT E BL5262</name>
    <dbReference type="NCBI Taxonomy" id="632245"/>
    <lineage>
        <taxon>Bacteria</taxon>
        <taxon>Bacillati</taxon>
        <taxon>Bacillota</taxon>
        <taxon>Clostridia</taxon>
        <taxon>Eubacteriales</taxon>
        <taxon>Clostridiaceae</taxon>
        <taxon>Clostridium</taxon>
    </lineage>
</organism>
<protein>
    <submittedName>
        <fullName evidence="2">Uncharacterized protein</fullName>
    </submittedName>
</protein>
<gene>
    <name evidence="2" type="ORF">CLP_2981</name>
</gene>
<sequence>MEITELVELLILLFLLLFYKINDKIYNKNNRRFNTPRIITYLNKNIGRNAI</sequence>
<dbReference type="EMBL" id="ACOM01000005">
    <property type="protein sequence ID" value="EEP54958.1"/>
    <property type="molecule type" value="Genomic_DNA"/>
</dbReference>
<dbReference type="AlphaFoldDB" id="C4IH22"/>
<keyword evidence="3" id="KW-1185">Reference proteome</keyword>
<evidence type="ECO:0000256" key="1">
    <source>
        <dbReference type="SAM" id="Phobius"/>
    </source>
</evidence>
<reference evidence="2 3" key="1">
    <citation type="submission" date="2009-08" db="EMBL/GenBank/DDBJ databases">
        <authorList>
            <person name="Shrivastava S."/>
            <person name="Brinkac L.B."/>
            <person name="Brown J.L."/>
            <person name="Bruce D.B."/>
            <person name="Detter C."/>
            <person name="Green L.D."/>
            <person name="Munk C.A."/>
            <person name="Rogers Y.C."/>
            <person name="Tapia R."/>
            <person name="Sims D.R."/>
            <person name="Smith L.A."/>
            <person name="Smith T.J."/>
            <person name="Sutton G."/>
            <person name="Brettin T."/>
        </authorList>
    </citation>
    <scope>NUCLEOTIDE SEQUENCE [LARGE SCALE GENOMIC DNA]</scope>
    <source>
        <strain evidence="3">E4 str. BoNT E BL5262</strain>
    </source>
</reference>
<comment type="caution">
    <text evidence="2">The sequence shown here is derived from an EMBL/GenBank/DDBJ whole genome shotgun (WGS) entry which is preliminary data.</text>
</comment>
<feature type="transmembrane region" description="Helical" evidence="1">
    <location>
        <begin position="6"/>
        <end position="22"/>
    </location>
</feature>
<evidence type="ECO:0000313" key="2">
    <source>
        <dbReference type="EMBL" id="EEP54958.1"/>
    </source>
</evidence>
<dbReference type="HOGENOM" id="CLU_3097288_0_0_9"/>